<dbReference type="AlphaFoldDB" id="A0A2T2WPZ1"/>
<name>A0A2T2WPZ1_9FIRM</name>
<reference evidence="1 2" key="1">
    <citation type="journal article" date="2014" name="BMC Genomics">
        <title>Comparison of environmental and isolate Sulfobacillus genomes reveals diverse carbon, sulfur, nitrogen, and hydrogen metabolisms.</title>
        <authorList>
            <person name="Justice N.B."/>
            <person name="Norman A."/>
            <person name="Brown C.T."/>
            <person name="Singh A."/>
            <person name="Thomas B.C."/>
            <person name="Banfield J.F."/>
        </authorList>
    </citation>
    <scope>NUCLEOTIDE SEQUENCE [LARGE SCALE GENOMIC DNA]</scope>
    <source>
        <strain evidence="1">AMDSBA1</strain>
    </source>
</reference>
<evidence type="ECO:0000313" key="2">
    <source>
        <dbReference type="Proteomes" id="UP000242699"/>
    </source>
</evidence>
<gene>
    <name evidence="1" type="ORF">C7B43_19410</name>
</gene>
<dbReference type="Proteomes" id="UP000242699">
    <property type="component" value="Unassembled WGS sequence"/>
</dbReference>
<proteinExistence type="predicted"/>
<dbReference type="EMBL" id="PXYT01000083">
    <property type="protein sequence ID" value="PSR24302.1"/>
    <property type="molecule type" value="Genomic_DNA"/>
</dbReference>
<organism evidence="1 2">
    <name type="scientific">Sulfobacillus benefaciens</name>
    <dbReference type="NCBI Taxonomy" id="453960"/>
    <lineage>
        <taxon>Bacteria</taxon>
        <taxon>Bacillati</taxon>
        <taxon>Bacillota</taxon>
        <taxon>Clostridia</taxon>
        <taxon>Eubacteriales</taxon>
        <taxon>Clostridiales Family XVII. Incertae Sedis</taxon>
        <taxon>Sulfobacillus</taxon>
    </lineage>
</organism>
<protein>
    <submittedName>
        <fullName evidence="1">Uncharacterized protein</fullName>
    </submittedName>
</protein>
<evidence type="ECO:0000313" key="1">
    <source>
        <dbReference type="EMBL" id="PSR24302.1"/>
    </source>
</evidence>
<comment type="caution">
    <text evidence="1">The sequence shown here is derived from an EMBL/GenBank/DDBJ whole genome shotgun (WGS) entry which is preliminary data.</text>
</comment>
<accession>A0A2T2WPZ1</accession>
<sequence length="214" mass="23654">MTRHVFAWTPAGTRTRSADFVAAVVAAWRALPDPPDGLLKTGYWLGIRPTTEATRRALHATFVDARGATVLNTLDKAPRPWSVHDELYLVQQSCLTAAQALAMHWTLCADPAYVGLRSLNAEDSRITHILLDEELVTLGHLAHGQVLLPCVLDDHEFSADPLTPECRADPWWREFLQPVAPVAVAHLGIPLEVEEILTAMFGWDIFPNDPPDSP</sequence>